<geneLocation type="mitochondrion" evidence="20"/>
<keyword evidence="15 18" id="KW-0472">Membrane</keyword>
<dbReference type="PANTHER" id="PTHR46552">
    <property type="entry name" value="NADH-UBIQUINONE OXIDOREDUCTASE CHAIN 2"/>
    <property type="match status" value="1"/>
</dbReference>
<evidence type="ECO:0000256" key="9">
    <source>
        <dbReference type="ARBA" id="ARBA00022967"/>
    </source>
</evidence>
<keyword evidence="11 18" id="KW-1133">Transmembrane helix</keyword>
<evidence type="ECO:0000256" key="3">
    <source>
        <dbReference type="ARBA" id="ARBA00012944"/>
    </source>
</evidence>
<sequence length="315" mass="34346">MLSLVLSPMKLASLVVVLMGTFVSISSESLVGVWLGLELNLYGFLVVMNPDGHHNPEPCVKYFVVQSTGSILMLSGFLFLTEECVESGLIMSSLGVLLKSGVFPLHSWVPSIIKNSSWLASGLMLTWQKISPLVFLSMIMPSKVLWSVIVLMAGIGAVGGLNQNSVRVMSAYSSFVHTSWMLLGLMWSTVVFVGYFAVYSLSVGLFFYGCSLSDKASMVGQFSSAASGMGLLMLMGMPPFLGFLAKVLIFLISSGPLISVCIMSSVISLKFYMDFFYSMMTKSLVDKNKMEMKFMWAFVVIVNFMGVVLVLGLLS</sequence>
<dbReference type="PANTHER" id="PTHR46552:SF1">
    <property type="entry name" value="NADH-UBIQUINONE OXIDOREDUCTASE CHAIN 2"/>
    <property type="match status" value="1"/>
</dbReference>
<keyword evidence="14 20" id="KW-0496">Mitochondrion</keyword>
<feature type="transmembrane region" description="Helical" evidence="18">
    <location>
        <begin position="181"/>
        <end position="210"/>
    </location>
</feature>
<evidence type="ECO:0000256" key="7">
    <source>
        <dbReference type="ARBA" id="ARBA00022692"/>
    </source>
</evidence>
<feature type="domain" description="NADH:quinone oxidoreductase/Mrp antiporter transmembrane" evidence="19">
    <location>
        <begin position="90"/>
        <end position="254"/>
    </location>
</feature>
<dbReference type="GO" id="GO:0005743">
    <property type="term" value="C:mitochondrial inner membrane"/>
    <property type="evidence" value="ECO:0007669"/>
    <property type="project" value="UniProtKB-SubCell"/>
</dbReference>
<evidence type="ECO:0000256" key="1">
    <source>
        <dbReference type="ARBA" id="ARBA00004448"/>
    </source>
</evidence>
<evidence type="ECO:0000256" key="8">
    <source>
        <dbReference type="ARBA" id="ARBA00022792"/>
    </source>
</evidence>
<evidence type="ECO:0000259" key="19">
    <source>
        <dbReference type="Pfam" id="PF00361"/>
    </source>
</evidence>
<feature type="transmembrane region" description="Helical" evidence="18">
    <location>
        <begin position="294"/>
        <end position="314"/>
    </location>
</feature>
<feature type="transmembrane region" description="Helical" evidence="18">
    <location>
        <begin position="247"/>
        <end position="273"/>
    </location>
</feature>
<proteinExistence type="inferred from homology"/>
<evidence type="ECO:0000256" key="17">
    <source>
        <dbReference type="ARBA" id="ARBA00049551"/>
    </source>
</evidence>
<dbReference type="GO" id="GO:0006120">
    <property type="term" value="P:mitochondrial electron transport, NADH to ubiquinone"/>
    <property type="evidence" value="ECO:0007669"/>
    <property type="project" value="TreeGrafter"/>
</dbReference>
<name>A0A076JN78_MYTTR</name>
<evidence type="ECO:0000256" key="4">
    <source>
        <dbReference type="ARBA" id="ARBA00021008"/>
    </source>
</evidence>
<evidence type="ECO:0000256" key="10">
    <source>
        <dbReference type="ARBA" id="ARBA00022982"/>
    </source>
</evidence>
<comment type="subcellular location">
    <subcellularLocation>
        <location evidence="1">Mitochondrion inner membrane</location>
        <topology evidence="1">Multi-pass membrane protein</topology>
    </subcellularLocation>
</comment>
<keyword evidence="12" id="KW-0520">NAD</keyword>
<evidence type="ECO:0000256" key="11">
    <source>
        <dbReference type="ARBA" id="ARBA00022989"/>
    </source>
</evidence>
<dbReference type="Pfam" id="PF00361">
    <property type="entry name" value="Proton_antipo_M"/>
    <property type="match status" value="1"/>
</dbReference>
<evidence type="ECO:0000313" key="20">
    <source>
        <dbReference type="EMBL" id="AII78591.1"/>
    </source>
</evidence>
<evidence type="ECO:0000256" key="14">
    <source>
        <dbReference type="ARBA" id="ARBA00023128"/>
    </source>
</evidence>
<comment type="catalytic activity">
    <reaction evidence="17">
        <text>a ubiquinone + NADH + 5 H(+)(in) = a ubiquinol + NAD(+) + 4 H(+)(out)</text>
        <dbReference type="Rhea" id="RHEA:29091"/>
        <dbReference type="Rhea" id="RHEA-COMP:9565"/>
        <dbReference type="Rhea" id="RHEA-COMP:9566"/>
        <dbReference type="ChEBI" id="CHEBI:15378"/>
        <dbReference type="ChEBI" id="CHEBI:16389"/>
        <dbReference type="ChEBI" id="CHEBI:17976"/>
        <dbReference type="ChEBI" id="CHEBI:57540"/>
        <dbReference type="ChEBI" id="CHEBI:57945"/>
        <dbReference type="EC" id="7.1.1.2"/>
    </reaction>
</comment>
<dbReference type="InterPro" id="IPR001750">
    <property type="entry name" value="ND/Mrp_TM"/>
</dbReference>
<keyword evidence="13" id="KW-0830">Ubiquinone</keyword>
<dbReference type="InterPro" id="IPR050175">
    <property type="entry name" value="Complex_I_Subunit_2"/>
</dbReference>
<evidence type="ECO:0000256" key="13">
    <source>
        <dbReference type="ARBA" id="ARBA00023075"/>
    </source>
</evidence>
<organism evidence="20">
    <name type="scientific">Mytilus trossulus</name>
    <name type="common">Blue mussel</name>
    <dbReference type="NCBI Taxonomy" id="6551"/>
    <lineage>
        <taxon>Eukaryota</taxon>
        <taxon>Metazoa</taxon>
        <taxon>Spiralia</taxon>
        <taxon>Lophotrochozoa</taxon>
        <taxon>Mollusca</taxon>
        <taxon>Bivalvia</taxon>
        <taxon>Autobranchia</taxon>
        <taxon>Pteriomorphia</taxon>
        <taxon>Mytilida</taxon>
        <taxon>Mytiloidea</taxon>
        <taxon>Mytilidae</taxon>
        <taxon>Mytilinae</taxon>
        <taxon>Mytilus</taxon>
    </lineage>
</organism>
<evidence type="ECO:0000256" key="6">
    <source>
        <dbReference type="ARBA" id="ARBA00022660"/>
    </source>
</evidence>
<feature type="transmembrane region" description="Helical" evidence="18">
    <location>
        <begin position="144"/>
        <end position="161"/>
    </location>
</feature>
<comment type="similarity">
    <text evidence="2">Belongs to the complex I subunit 2 family.</text>
</comment>
<feature type="transmembrane region" description="Helical" evidence="18">
    <location>
        <begin position="222"/>
        <end position="241"/>
    </location>
</feature>
<evidence type="ECO:0000256" key="12">
    <source>
        <dbReference type="ARBA" id="ARBA00023027"/>
    </source>
</evidence>
<dbReference type="EC" id="7.1.1.2" evidence="3"/>
<evidence type="ECO:0000256" key="18">
    <source>
        <dbReference type="SAM" id="Phobius"/>
    </source>
</evidence>
<keyword evidence="7 18" id="KW-0812">Transmembrane</keyword>
<evidence type="ECO:0000256" key="5">
    <source>
        <dbReference type="ARBA" id="ARBA00022448"/>
    </source>
</evidence>
<protein>
    <recommendedName>
        <fullName evidence="4">NADH-ubiquinone oxidoreductase chain 2</fullName>
        <ecNumber evidence="3">7.1.1.2</ecNumber>
    </recommendedName>
    <alternativeName>
        <fullName evidence="16">NADH dehydrogenase subunit 2</fullName>
    </alternativeName>
</protein>
<evidence type="ECO:0000256" key="16">
    <source>
        <dbReference type="ARBA" id="ARBA00031028"/>
    </source>
</evidence>
<keyword evidence="5" id="KW-0813">Transport</keyword>
<dbReference type="GO" id="GO:0008137">
    <property type="term" value="F:NADH dehydrogenase (ubiquinone) activity"/>
    <property type="evidence" value="ECO:0007669"/>
    <property type="project" value="UniProtKB-EC"/>
</dbReference>
<dbReference type="EMBL" id="KM192129">
    <property type="protein sequence ID" value="AII78591.1"/>
    <property type="molecule type" value="Genomic_DNA"/>
</dbReference>
<evidence type="ECO:0000256" key="2">
    <source>
        <dbReference type="ARBA" id="ARBA00007012"/>
    </source>
</evidence>
<keyword evidence="9" id="KW-1278">Translocase</keyword>
<accession>A0A076JN78</accession>
<evidence type="ECO:0000256" key="15">
    <source>
        <dbReference type="ARBA" id="ARBA00023136"/>
    </source>
</evidence>
<reference evidence="20" key="1">
    <citation type="journal article" date="2014" name="Mol. Genet. Genomics">
        <title>Mitogenomics of recombinant mitochondrial genomes of Baltic Sea Mytilus mussels.</title>
        <authorList>
            <person name="Zbawicka M."/>
            <person name="Wenne R."/>
            <person name="Burzynski A."/>
        </authorList>
    </citation>
    <scope>NUCLEOTIDE SEQUENCE</scope>
    <source>
        <strain evidence="20">195mc10</strain>
    </source>
</reference>
<keyword evidence="6" id="KW-0679">Respiratory chain</keyword>
<keyword evidence="8" id="KW-0999">Mitochondrion inner membrane</keyword>
<keyword evidence="10" id="KW-0249">Electron transport</keyword>
<dbReference type="AlphaFoldDB" id="A0A076JN78"/>